<dbReference type="PRINTS" id="PR00368">
    <property type="entry name" value="FADPNR"/>
</dbReference>
<keyword evidence="6" id="KW-1185">Reference proteome</keyword>
<evidence type="ECO:0000256" key="2">
    <source>
        <dbReference type="ARBA" id="ARBA00022827"/>
    </source>
</evidence>
<dbReference type="Gene3D" id="3.50.50.60">
    <property type="entry name" value="FAD/NAD(P)-binding domain"/>
    <property type="match status" value="1"/>
</dbReference>
<evidence type="ECO:0000313" key="6">
    <source>
        <dbReference type="Proteomes" id="UP000240883"/>
    </source>
</evidence>
<evidence type="ECO:0000313" key="5">
    <source>
        <dbReference type="EMBL" id="PSN65541.1"/>
    </source>
</evidence>
<dbReference type="AlphaFoldDB" id="A0A2T2NJC5"/>
<dbReference type="Pfam" id="PF19834">
    <property type="entry name" value="DUF6314"/>
    <property type="match status" value="1"/>
</dbReference>
<dbReference type="GO" id="GO:0016491">
    <property type="term" value="F:oxidoreductase activity"/>
    <property type="evidence" value="ECO:0007669"/>
    <property type="project" value="UniProtKB-KW"/>
</dbReference>
<organism evidence="5 6">
    <name type="scientific">Corynespora cassiicola Philippines</name>
    <dbReference type="NCBI Taxonomy" id="1448308"/>
    <lineage>
        <taxon>Eukaryota</taxon>
        <taxon>Fungi</taxon>
        <taxon>Dikarya</taxon>
        <taxon>Ascomycota</taxon>
        <taxon>Pezizomycotina</taxon>
        <taxon>Dothideomycetes</taxon>
        <taxon>Pleosporomycetidae</taxon>
        <taxon>Pleosporales</taxon>
        <taxon>Corynesporascaceae</taxon>
        <taxon>Corynespora</taxon>
    </lineage>
</organism>
<keyword evidence="2" id="KW-0274">FAD</keyword>
<name>A0A2T2NJC5_CORCC</name>
<evidence type="ECO:0000259" key="4">
    <source>
        <dbReference type="Pfam" id="PF19834"/>
    </source>
</evidence>
<dbReference type="InterPro" id="IPR050346">
    <property type="entry name" value="FMO-like"/>
</dbReference>
<dbReference type="Pfam" id="PF13450">
    <property type="entry name" value="NAD_binding_8"/>
    <property type="match status" value="1"/>
</dbReference>
<dbReference type="Proteomes" id="UP000240883">
    <property type="component" value="Unassembled WGS sequence"/>
</dbReference>
<dbReference type="InterPro" id="IPR036188">
    <property type="entry name" value="FAD/NAD-bd_sf"/>
</dbReference>
<sequence>MKSVLVVGAGPAGLVAAKTLLQHAGGTAFKVTIFEAAERVGGMWRAQKREKGIKCNPLMRTNLSRFTVAFPDLSWASVDLTDPNTENGTPEPLSMFPHAWQVGRYLETYAKKFIPFDALHLNRAVEHVNYRMDTNLWCVLSHDKASGRNHEDLFDYVIMGTGFFGQPHKNVPEYESIISDDDDDNEIIKHSTGESLSDDIHKMQGNMLHSSEFRDVASLVDGDGDIAIIGGGISGSEAAATAAFQISSARHMPGKQKPSYSDKKVYHIFNRPTYCLPRYLPQDPYNSAIQDCNLAPTFVPLDLALYNLSRRGNDPIVATNGPVAPSKAELTHKFLRNILGGDQRELGQAALVYNPAQTQYPPYTAISDTYAEFVRSGLIVPVQGRAVNIKRHLKTGMHIEVGGQEPWSSTEEPNRHLVGISGVIQATGFRPDNYFSGAATAHLNHDKANFRVPYLLSRGSLFCADLPTLAFIGYYEGPFWGVMEAQAQLVARTWAPLTDDDSQLSSLNDLNGLDSSEAVAVRQALKSAQDCLSVPQFWMSDYVGLIEELSRAAGIRRDDHFFDGQNGPAFPARYHGDSNDEALQTIEEVSKVIKQSTTGARFVAAAAFRSMQGKWTLQRKIDSRHSSMPGGTLKGTAHFHPRDSTDPQYTAEYLYIEDGKLTMDNGLTFPATRRYVYRYSEAKDQITAWFTDEDGESTGGFFNAWEFHPPDDVYHGWLAKGHHWCSPDTYKSNCEFRFRGVGLESFGITYDVSGPNKDYTHESWYRRPAE</sequence>
<evidence type="ECO:0000256" key="1">
    <source>
        <dbReference type="ARBA" id="ARBA00022630"/>
    </source>
</evidence>
<dbReference type="SUPFAM" id="SSF51905">
    <property type="entry name" value="FAD/NAD(P)-binding domain"/>
    <property type="match status" value="1"/>
</dbReference>
<evidence type="ECO:0000256" key="3">
    <source>
        <dbReference type="ARBA" id="ARBA00023002"/>
    </source>
</evidence>
<accession>A0A2T2NJC5</accession>
<dbReference type="PANTHER" id="PTHR23023">
    <property type="entry name" value="DIMETHYLANILINE MONOOXYGENASE"/>
    <property type="match status" value="1"/>
</dbReference>
<dbReference type="OrthoDB" id="66881at2759"/>
<keyword evidence="3" id="KW-0560">Oxidoreductase</keyword>
<dbReference type="EMBL" id="KZ678137">
    <property type="protein sequence ID" value="PSN65541.1"/>
    <property type="molecule type" value="Genomic_DNA"/>
</dbReference>
<proteinExistence type="predicted"/>
<protein>
    <recommendedName>
        <fullName evidence="4">DUF6314 domain-containing protein</fullName>
    </recommendedName>
</protein>
<reference evidence="5 6" key="1">
    <citation type="journal article" date="2018" name="Front. Microbiol.">
        <title>Genome-Wide Analysis of Corynespora cassiicola Leaf Fall Disease Putative Effectors.</title>
        <authorList>
            <person name="Lopez D."/>
            <person name="Ribeiro S."/>
            <person name="Label P."/>
            <person name="Fumanal B."/>
            <person name="Venisse J.S."/>
            <person name="Kohler A."/>
            <person name="de Oliveira R.R."/>
            <person name="Labutti K."/>
            <person name="Lipzen A."/>
            <person name="Lail K."/>
            <person name="Bauer D."/>
            <person name="Ohm R.A."/>
            <person name="Barry K.W."/>
            <person name="Spatafora J."/>
            <person name="Grigoriev I.V."/>
            <person name="Martin F.M."/>
            <person name="Pujade-Renaud V."/>
        </authorList>
    </citation>
    <scope>NUCLEOTIDE SEQUENCE [LARGE SCALE GENOMIC DNA]</scope>
    <source>
        <strain evidence="5 6">Philippines</strain>
    </source>
</reference>
<feature type="domain" description="DUF6314" evidence="4">
    <location>
        <begin position="611"/>
        <end position="767"/>
    </location>
</feature>
<dbReference type="InterPro" id="IPR045632">
    <property type="entry name" value="DUF6314"/>
</dbReference>
<gene>
    <name evidence="5" type="ORF">BS50DRAFT_60966</name>
</gene>
<keyword evidence="1" id="KW-0285">Flavoprotein</keyword>